<dbReference type="PROSITE" id="PS50922">
    <property type="entry name" value="TLC"/>
    <property type="match status" value="1"/>
</dbReference>
<evidence type="ECO:0000313" key="7">
    <source>
        <dbReference type="EMBL" id="QHS90752.1"/>
    </source>
</evidence>
<keyword evidence="3 5" id="KW-1133">Transmembrane helix</keyword>
<dbReference type="PANTHER" id="PTHR12560:SF0">
    <property type="entry name" value="LD18904P"/>
    <property type="match status" value="1"/>
</dbReference>
<feature type="transmembrane region" description="Helical" evidence="5">
    <location>
        <begin position="152"/>
        <end position="174"/>
    </location>
</feature>
<dbReference type="InterPro" id="IPR016439">
    <property type="entry name" value="Lag1/Lac1-like"/>
</dbReference>
<dbReference type="GO" id="GO:0016020">
    <property type="term" value="C:membrane"/>
    <property type="evidence" value="ECO:0007669"/>
    <property type="project" value="UniProtKB-SubCell"/>
</dbReference>
<dbReference type="Pfam" id="PF03798">
    <property type="entry name" value="TRAM_LAG1_CLN8"/>
    <property type="match status" value="1"/>
</dbReference>
<feature type="transmembrane region" description="Helical" evidence="5">
    <location>
        <begin position="186"/>
        <end position="206"/>
    </location>
</feature>
<proteinExistence type="predicted"/>
<evidence type="ECO:0000256" key="1">
    <source>
        <dbReference type="ARBA" id="ARBA00004141"/>
    </source>
</evidence>
<feature type="transmembrane region" description="Helical" evidence="5">
    <location>
        <begin position="98"/>
        <end position="116"/>
    </location>
</feature>
<dbReference type="PIRSF" id="PIRSF005225">
    <property type="entry name" value="LAG1_LAC1"/>
    <property type="match status" value="1"/>
</dbReference>
<evidence type="ECO:0000256" key="2">
    <source>
        <dbReference type="ARBA" id="ARBA00022692"/>
    </source>
</evidence>
<evidence type="ECO:0000256" key="5">
    <source>
        <dbReference type="SAM" id="Phobius"/>
    </source>
</evidence>
<dbReference type="PANTHER" id="PTHR12560">
    <property type="entry name" value="LONGEVITY ASSURANCE FACTOR 1 LAG1"/>
    <property type="match status" value="1"/>
</dbReference>
<keyword evidence="2 5" id="KW-0812">Transmembrane</keyword>
<evidence type="ECO:0000256" key="4">
    <source>
        <dbReference type="ARBA" id="ARBA00023136"/>
    </source>
</evidence>
<evidence type="ECO:0000259" key="6">
    <source>
        <dbReference type="PROSITE" id="PS50922"/>
    </source>
</evidence>
<feature type="transmembrane region" description="Helical" evidence="5">
    <location>
        <begin position="122"/>
        <end position="140"/>
    </location>
</feature>
<sequence length="221" mass="25808">MLHCTIISAAFVICSHNIVKLYNNNNVISHGVTLLVNTLFSIFNIYCFFSLFPFNDIQSIYYPHNPPASLQSLQISYELGYYIGYLIYDLNIRRHDMLLHHILAMALITCGNLFGYNHFINLSLFIFAPSTPFLAATKFFRLLKFQVLTKASFMTFALLFFVFRIVILSCFLKLTIIDGWYLADRVHYFTANSLLVSLYIMQIYWFTKIVHILKKNFRLST</sequence>
<reference evidence="7" key="1">
    <citation type="journal article" date="2020" name="Nature">
        <title>Giant virus diversity and host interactions through global metagenomics.</title>
        <authorList>
            <person name="Schulz F."/>
            <person name="Roux S."/>
            <person name="Paez-Espino D."/>
            <person name="Jungbluth S."/>
            <person name="Walsh D.A."/>
            <person name="Denef V.J."/>
            <person name="McMahon K.D."/>
            <person name="Konstantinidis K.T."/>
            <person name="Eloe-Fadrosh E.A."/>
            <person name="Kyrpides N.C."/>
            <person name="Woyke T."/>
        </authorList>
    </citation>
    <scope>NUCLEOTIDE SEQUENCE</scope>
    <source>
        <strain evidence="7">GVMAG-M-3300010354-11</strain>
    </source>
</reference>
<feature type="domain" description="TLC" evidence="6">
    <location>
        <begin position="22"/>
        <end position="218"/>
    </location>
</feature>
<name>A0A6C0BFJ5_9ZZZZ</name>
<organism evidence="7">
    <name type="scientific">viral metagenome</name>
    <dbReference type="NCBI Taxonomy" id="1070528"/>
    <lineage>
        <taxon>unclassified sequences</taxon>
        <taxon>metagenomes</taxon>
        <taxon>organismal metagenomes</taxon>
    </lineage>
</organism>
<accession>A0A6C0BFJ5</accession>
<dbReference type="AlphaFoldDB" id="A0A6C0BFJ5"/>
<dbReference type="GO" id="GO:0050291">
    <property type="term" value="F:sphingosine N-acyltransferase activity"/>
    <property type="evidence" value="ECO:0007669"/>
    <property type="project" value="InterPro"/>
</dbReference>
<comment type="subcellular location">
    <subcellularLocation>
        <location evidence="1">Membrane</location>
        <topology evidence="1">Multi-pass membrane protein</topology>
    </subcellularLocation>
</comment>
<evidence type="ECO:0000256" key="3">
    <source>
        <dbReference type="ARBA" id="ARBA00022989"/>
    </source>
</evidence>
<dbReference type="SMART" id="SM00724">
    <property type="entry name" value="TLC"/>
    <property type="match status" value="1"/>
</dbReference>
<dbReference type="GO" id="GO:0046513">
    <property type="term" value="P:ceramide biosynthetic process"/>
    <property type="evidence" value="ECO:0007669"/>
    <property type="project" value="InterPro"/>
</dbReference>
<dbReference type="EMBL" id="MN739145">
    <property type="protein sequence ID" value="QHS90752.1"/>
    <property type="molecule type" value="Genomic_DNA"/>
</dbReference>
<keyword evidence="4 5" id="KW-0472">Membrane</keyword>
<dbReference type="InterPro" id="IPR006634">
    <property type="entry name" value="TLC-dom"/>
</dbReference>
<feature type="transmembrane region" description="Helical" evidence="5">
    <location>
        <begin position="34"/>
        <end position="54"/>
    </location>
</feature>
<protein>
    <recommendedName>
        <fullName evidence="6">TLC domain-containing protein</fullName>
    </recommendedName>
</protein>
<dbReference type="GO" id="GO:0005783">
    <property type="term" value="C:endoplasmic reticulum"/>
    <property type="evidence" value="ECO:0007669"/>
    <property type="project" value="TreeGrafter"/>
</dbReference>